<keyword evidence="1" id="KW-0812">Transmembrane</keyword>
<accession>A0A081NE30</accession>
<sequence length="65" mass="7167">MPDLVRTLMIITGIIVVLFMLLIGFNVWAFTNVPARLVSPAKSSTHNSFFTQNASPVMTPSKWAS</sequence>
<proteinExistence type="predicted"/>
<feature type="transmembrane region" description="Helical" evidence="1">
    <location>
        <begin position="7"/>
        <end position="30"/>
    </location>
</feature>
<dbReference type="OrthoDB" id="9963197at2"/>
<evidence type="ECO:0000313" key="3">
    <source>
        <dbReference type="Proteomes" id="UP000028073"/>
    </source>
</evidence>
<dbReference type="EMBL" id="JOKH01000004">
    <property type="protein sequence ID" value="KEQ16703.1"/>
    <property type="molecule type" value="Genomic_DNA"/>
</dbReference>
<evidence type="ECO:0000256" key="1">
    <source>
        <dbReference type="SAM" id="Phobius"/>
    </source>
</evidence>
<dbReference type="RefSeq" id="WP_034838722.1">
    <property type="nucleotide sequence ID" value="NZ_JOKH01000004.1"/>
</dbReference>
<keyword evidence="3" id="KW-1185">Reference proteome</keyword>
<gene>
    <name evidence="2" type="ORF">GZ78_18560</name>
</gene>
<comment type="caution">
    <text evidence="2">The sequence shown here is derived from an EMBL/GenBank/DDBJ whole genome shotgun (WGS) entry which is preliminary data.</text>
</comment>
<keyword evidence="1" id="KW-0472">Membrane</keyword>
<protein>
    <submittedName>
        <fullName evidence="2">Uncharacterized protein</fullName>
    </submittedName>
</protein>
<dbReference type="Proteomes" id="UP000028073">
    <property type="component" value="Unassembled WGS sequence"/>
</dbReference>
<name>A0A081NE30_9GAMM</name>
<keyword evidence="1" id="KW-1133">Transmembrane helix</keyword>
<evidence type="ECO:0000313" key="2">
    <source>
        <dbReference type="EMBL" id="KEQ16703.1"/>
    </source>
</evidence>
<reference evidence="2 3" key="1">
    <citation type="submission" date="2014-06" db="EMBL/GenBank/DDBJ databases">
        <title>Whole Genome Sequences of Three Symbiotic Endozoicomonas Bacteria.</title>
        <authorList>
            <person name="Neave M.J."/>
            <person name="Apprill A."/>
            <person name="Voolstra C.R."/>
        </authorList>
    </citation>
    <scope>NUCLEOTIDE SEQUENCE [LARGE SCALE GENOMIC DNA]</scope>
    <source>
        <strain evidence="2 3">DSM 25634</strain>
    </source>
</reference>
<dbReference type="AlphaFoldDB" id="A0A081NE30"/>
<organism evidence="2 3">
    <name type="scientific">Endozoicomonas numazuensis</name>
    <dbReference type="NCBI Taxonomy" id="1137799"/>
    <lineage>
        <taxon>Bacteria</taxon>
        <taxon>Pseudomonadati</taxon>
        <taxon>Pseudomonadota</taxon>
        <taxon>Gammaproteobacteria</taxon>
        <taxon>Oceanospirillales</taxon>
        <taxon>Endozoicomonadaceae</taxon>
        <taxon>Endozoicomonas</taxon>
    </lineage>
</organism>